<protein>
    <recommendedName>
        <fullName evidence="3">Phage transcriptional regulator, RinA family</fullName>
    </recommendedName>
</protein>
<proteinExistence type="predicted"/>
<dbReference type="EMBL" id="CP001348">
    <property type="protein sequence ID" value="ACL77345.1"/>
    <property type="molecule type" value="Genomic_DNA"/>
</dbReference>
<organism evidence="1 2">
    <name type="scientific">Ruminiclostridium cellulolyticum (strain ATCC 35319 / DSM 5812 / JCM 6584 / H10)</name>
    <name type="common">Clostridium cellulolyticum</name>
    <dbReference type="NCBI Taxonomy" id="394503"/>
    <lineage>
        <taxon>Bacteria</taxon>
        <taxon>Bacillati</taxon>
        <taxon>Bacillota</taxon>
        <taxon>Clostridia</taxon>
        <taxon>Eubacteriales</taxon>
        <taxon>Oscillospiraceae</taxon>
        <taxon>Ruminiclostridium</taxon>
    </lineage>
</organism>
<dbReference type="STRING" id="394503.Ccel_3053"/>
<name>B8I913_RUMCH</name>
<dbReference type="AlphaFoldDB" id="B8I913"/>
<dbReference type="HOGENOM" id="CLU_1793102_0_0_9"/>
<evidence type="ECO:0000313" key="1">
    <source>
        <dbReference type="EMBL" id="ACL77345.1"/>
    </source>
</evidence>
<dbReference type="RefSeq" id="WP_015926404.1">
    <property type="nucleotide sequence ID" value="NC_011898.1"/>
</dbReference>
<dbReference type="eggNOG" id="ENOG5030H7U">
    <property type="taxonomic scope" value="Bacteria"/>
</dbReference>
<evidence type="ECO:0000313" key="2">
    <source>
        <dbReference type="Proteomes" id="UP000001349"/>
    </source>
</evidence>
<dbReference type="KEGG" id="cce:Ccel_3053"/>
<reference evidence="1 2" key="1">
    <citation type="submission" date="2009-01" db="EMBL/GenBank/DDBJ databases">
        <title>Complete sequence of Clostridium cellulolyticum H10.</title>
        <authorList>
            <consortium name="US DOE Joint Genome Institute"/>
            <person name="Lucas S."/>
            <person name="Copeland A."/>
            <person name="Lapidus A."/>
            <person name="Glavina del Rio T."/>
            <person name="Dalin E."/>
            <person name="Tice H."/>
            <person name="Bruce D."/>
            <person name="Goodwin L."/>
            <person name="Pitluck S."/>
            <person name="Chertkov O."/>
            <person name="Saunders E."/>
            <person name="Brettin T."/>
            <person name="Detter J.C."/>
            <person name="Han C."/>
            <person name="Larimer F."/>
            <person name="Land M."/>
            <person name="Hauser L."/>
            <person name="Kyrpides N."/>
            <person name="Ivanova N."/>
            <person name="Zhou J."/>
            <person name="Richardson P."/>
        </authorList>
    </citation>
    <scope>NUCLEOTIDE SEQUENCE [LARGE SCALE GENOMIC DNA]</scope>
    <source>
        <strain evidence="2">ATCC 35319 / DSM 5812 / JCM 6584 / H10</strain>
    </source>
</reference>
<dbReference type="OrthoDB" id="1909959at2"/>
<evidence type="ECO:0008006" key="3">
    <source>
        <dbReference type="Google" id="ProtNLM"/>
    </source>
</evidence>
<accession>B8I913</accession>
<sequence>MKKDHIRDYATEAFRFYAKSGGKESYIKYLMDDIIKSKGNGVCNPTESTLISKEKIMETRAAEFADIEAVDRVLAILVKSYQGNYIRKAIEMVYFKDCWKNTEKGEISKRIHYAEIHIPASERQIYRWLKRARILFAEERGLRF</sequence>
<dbReference type="Proteomes" id="UP000001349">
    <property type="component" value="Chromosome"/>
</dbReference>
<gene>
    <name evidence="1" type="ordered locus">Ccel_3053</name>
</gene>
<keyword evidence="2" id="KW-1185">Reference proteome</keyword>